<protein>
    <submittedName>
        <fullName evidence="2">DUF3221 domain-containing protein</fullName>
    </submittedName>
</protein>
<keyword evidence="1" id="KW-0812">Transmembrane</keyword>
<dbReference type="AlphaFoldDB" id="A0AAJ5RNP2"/>
<dbReference type="EMBL" id="CP113527">
    <property type="protein sequence ID" value="WDV04999.1"/>
    <property type="molecule type" value="Genomic_DNA"/>
</dbReference>
<dbReference type="Proteomes" id="UP001219585">
    <property type="component" value="Chromosome"/>
</dbReference>
<sequence length="319" mass="37251">MSKVDIRVVRDLSESKKRVMANVIQHLEQRPVKKSTRRWQYGLLAMILSVCIGLFVYLQYNDHQKQTSMIPPVLDERILELHLQKDAYMNGKNRLYRASFDSFLYLESTFAYAQSMKLIPSREQVDKELELIMEGFSNETQPTMKERLQMLQITKEDFSAKYAKPIAYKMATVNLLMEVSRVEYQNTSDPIRMWFVEQKAMNYLKQHYHKDVASLQEKYRIPEKESQMMWKRSGTVLAIKEHEFLVVSGVLDSEIGQLSVEELVKKHSNGTWFPLVDVPKTLSVGDRVEVQYSQAIGYDGSQPIIDFKDIVGLRIVEEY</sequence>
<accession>A0AAJ5RNP2</accession>
<proteinExistence type="predicted"/>
<keyword evidence="1" id="KW-0472">Membrane</keyword>
<dbReference type="KEGG" id="liu:OU989_11770"/>
<keyword evidence="1" id="KW-1133">Transmembrane helix</keyword>
<organism evidence="2 3">
    <name type="scientific">Lysinibacillus irui</name>
    <dbReference type="NCBI Taxonomy" id="2998077"/>
    <lineage>
        <taxon>Bacteria</taxon>
        <taxon>Bacillati</taxon>
        <taxon>Bacillota</taxon>
        <taxon>Bacilli</taxon>
        <taxon>Bacillales</taxon>
        <taxon>Bacillaceae</taxon>
        <taxon>Lysinibacillus</taxon>
    </lineage>
</organism>
<evidence type="ECO:0000313" key="3">
    <source>
        <dbReference type="Proteomes" id="UP001219585"/>
    </source>
</evidence>
<name>A0AAJ5RNP2_9BACI</name>
<evidence type="ECO:0000313" key="2">
    <source>
        <dbReference type="EMBL" id="WDV04999.1"/>
    </source>
</evidence>
<dbReference type="InterPro" id="IPR021598">
    <property type="entry name" value="DUF3221"/>
</dbReference>
<evidence type="ECO:0000256" key="1">
    <source>
        <dbReference type="SAM" id="Phobius"/>
    </source>
</evidence>
<feature type="transmembrane region" description="Helical" evidence="1">
    <location>
        <begin position="39"/>
        <end position="60"/>
    </location>
</feature>
<gene>
    <name evidence="2" type="ORF">OU989_11770</name>
</gene>
<reference evidence="2" key="1">
    <citation type="submission" date="2022-11" db="EMBL/GenBank/DDBJ databases">
        <title>Lysinibacillus irui.</title>
        <authorList>
            <person name="Akintayo S.O."/>
        </authorList>
    </citation>
    <scope>NUCLEOTIDE SEQUENCE</scope>
    <source>
        <strain evidence="2">IRB4-01</strain>
    </source>
</reference>
<dbReference type="Pfam" id="PF11518">
    <property type="entry name" value="DUF3221"/>
    <property type="match status" value="1"/>
</dbReference>
<dbReference type="RefSeq" id="WP_274793231.1">
    <property type="nucleotide sequence ID" value="NZ_CP113527.1"/>
</dbReference>